<comment type="similarity">
    <text evidence="8 9">Belongs to the TRAP transporter small permease family.</text>
</comment>
<comment type="subcellular location">
    <subcellularLocation>
        <location evidence="1 9">Cell inner membrane</location>
        <topology evidence="1 9">Multi-pass membrane protein</topology>
    </subcellularLocation>
</comment>
<keyword evidence="6 9" id="KW-1133">Transmembrane helix</keyword>
<keyword evidence="12" id="KW-1185">Reference proteome</keyword>
<evidence type="ECO:0000313" key="12">
    <source>
        <dbReference type="Proteomes" id="UP000445696"/>
    </source>
</evidence>
<dbReference type="AlphaFoldDB" id="A0A845MI61"/>
<dbReference type="GO" id="GO:0022857">
    <property type="term" value="F:transmembrane transporter activity"/>
    <property type="evidence" value="ECO:0007669"/>
    <property type="project" value="UniProtKB-UniRule"/>
</dbReference>
<protein>
    <recommendedName>
        <fullName evidence="9">TRAP transporter small permease protein</fullName>
    </recommendedName>
</protein>
<dbReference type="Pfam" id="PF04290">
    <property type="entry name" value="DctQ"/>
    <property type="match status" value="1"/>
</dbReference>
<evidence type="ECO:0000259" key="10">
    <source>
        <dbReference type="Pfam" id="PF04290"/>
    </source>
</evidence>
<keyword evidence="5 9" id="KW-0812">Transmembrane</keyword>
<evidence type="ECO:0000256" key="2">
    <source>
        <dbReference type="ARBA" id="ARBA00022448"/>
    </source>
</evidence>
<dbReference type="PANTHER" id="PTHR35011:SF10">
    <property type="entry name" value="TRAP TRANSPORTER SMALL PERMEASE PROTEIN"/>
    <property type="match status" value="1"/>
</dbReference>
<evidence type="ECO:0000256" key="1">
    <source>
        <dbReference type="ARBA" id="ARBA00004429"/>
    </source>
</evidence>
<proteinExistence type="inferred from homology"/>
<organism evidence="11 12">
    <name type="scientific">Sneathiella chungangensis</name>
    <dbReference type="NCBI Taxonomy" id="1418234"/>
    <lineage>
        <taxon>Bacteria</taxon>
        <taxon>Pseudomonadati</taxon>
        <taxon>Pseudomonadota</taxon>
        <taxon>Alphaproteobacteria</taxon>
        <taxon>Sneathiellales</taxon>
        <taxon>Sneathiellaceae</taxon>
        <taxon>Sneathiella</taxon>
    </lineage>
</organism>
<evidence type="ECO:0000256" key="5">
    <source>
        <dbReference type="ARBA" id="ARBA00022692"/>
    </source>
</evidence>
<keyword evidence="4 9" id="KW-0997">Cell inner membrane</keyword>
<dbReference type="InterPro" id="IPR055348">
    <property type="entry name" value="DctQ"/>
</dbReference>
<keyword evidence="7 9" id="KW-0472">Membrane</keyword>
<evidence type="ECO:0000256" key="3">
    <source>
        <dbReference type="ARBA" id="ARBA00022475"/>
    </source>
</evidence>
<feature type="transmembrane region" description="Helical" evidence="9">
    <location>
        <begin position="12"/>
        <end position="35"/>
    </location>
</feature>
<dbReference type="OrthoDB" id="4250245at2"/>
<evidence type="ECO:0000256" key="8">
    <source>
        <dbReference type="ARBA" id="ARBA00038436"/>
    </source>
</evidence>
<evidence type="ECO:0000256" key="4">
    <source>
        <dbReference type="ARBA" id="ARBA00022519"/>
    </source>
</evidence>
<comment type="function">
    <text evidence="9">Part of the tripartite ATP-independent periplasmic (TRAP) transport system.</text>
</comment>
<keyword evidence="3" id="KW-1003">Cell membrane</keyword>
<gene>
    <name evidence="11" type="ORF">GQF03_10145</name>
</gene>
<evidence type="ECO:0000313" key="11">
    <source>
        <dbReference type="EMBL" id="MZR22694.1"/>
    </source>
</evidence>
<dbReference type="GO" id="GO:0015740">
    <property type="term" value="P:C4-dicarboxylate transport"/>
    <property type="evidence" value="ECO:0007669"/>
    <property type="project" value="TreeGrafter"/>
</dbReference>
<accession>A0A845MI61</accession>
<dbReference type="PANTHER" id="PTHR35011">
    <property type="entry name" value="2,3-DIKETO-L-GULONATE TRAP TRANSPORTER SMALL PERMEASE PROTEIN YIAM"/>
    <property type="match status" value="1"/>
</dbReference>
<evidence type="ECO:0000256" key="9">
    <source>
        <dbReference type="RuleBase" id="RU369079"/>
    </source>
</evidence>
<dbReference type="EMBL" id="WTVA01000004">
    <property type="protein sequence ID" value="MZR22694.1"/>
    <property type="molecule type" value="Genomic_DNA"/>
</dbReference>
<comment type="caution">
    <text evidence="11">The sequence shown here is derived from an EMBL/GenBank/DDBJ whole genome shotgun (WGS) entry which is preliminary data.</text>
</comment>
<dbReference type="Proteomes" id="UP000445696">
    <property type="component" value="Unassembled WGS sequence"/>
</dbReference>
<evidence type="ECO:0000256" key="6">
    <source>
        <dbReference type="ARBA" id="ARBA00022989"/>
    </source>
</evidence>
<keyword evidence="2 9" id="KW-0813">Transport</keyword>
<name>A0A845MI61_9PROT</name>
<dbReference type="RefSeq" id="WP_161339163.1">
    <property type="nucleotide sequence ID" value="NZ_JBHSDG010000004.1"/>
</dbReference>
<comment type="subunit">
    <text evidence="9">The complex comprises the extracytoplasmic solute receptor protein and the two transmembrane proteins.</text>
</comment>
<feature type="domain" description="Tripartite ATP-independent periplasmic transporters DctQ component" evidence="10">
    <location>
        <begin position="23"/>
        <end position="155"/>
    </location>
</feature>
<feature type="transmembrane region" description="Helical" evidence="9">
    <location>
        <begin position="127"/>
        <end position="148"/>
    </location>
</feature>
<sequence length="171" mass="19315">MESIIRRLEQVALTITIGAMIILMIVISLDAVLRYSINSPIQWAADLATYYIMSILIYFALSPTFRSGDHIRITLISAHLPDRMKAISEFMGTTLAAIAFFIIAYGATSHAIDGFFRNEFLPGYIMWPGWLSYLPIAIGAGILCLRFIHHLYMLVKFGRDNYVCLEDEAVE</sequence>
<feature type="transmembrane region" description="Helical" evidence="9">
    <location>
        <begin position="47"/>
        <end position="65"/>
    </location>
</feature>
<feature type="transmembrane region" description="Helical" evidence="9">
    <location>
        <begin position="86"/>
        <end position="107"/>
    </location>
</feature>
<dbReference type="GO" id="GO:0005886">
    <property type="term" value="C:plasma membrane"/>
    <property type="evidence" value="ECO:0007669"/>
    <property type="project" value="UniProtKB-SubCell"/>
</dbReference>
<dbReference type="InterPro" id="IPR007387">
    <property type="entry name" value="TRAP_DctQ"/>
</dbReference>
<reference evidence="11 12" key="1">
    <citation type="journal article" date="2014" name="Int. J. Syst. Evol. Microbiol.">
        <title>Sneathiella chungangensis sp. nov., isolated from a marine sand, and emended description of the genus Sneathiella.</title>
        <authorList>
            <person name="Siamphan C."/>
            <person name="Kim H."/>
            <person name="Lee J.S."/>
            <person name="Kim W."/>
        </authorList>
    </citation>
    <scope>NUCLEOTIDE SEQUENCE [LARGE SCALE GENOMIC DNA]</scope>
    <source>
        <strain evidence="11 12">KCTC 32476</strain>
    </source>
</reference>
<evidence type="ECO:0000256" key="7">
    <source>
        <dbReference type="ARBA" id="ARBA00023136"/>
    </source>
</evidence>